<feature type="non-terminal residue" evidence="2">
    <location>
        <position position="1"/>
    </location>
</feature>
<sequence>MPADAPIAAAVLADRAPTPAPTSTPAGAPPEPAPSASSIVPSPPHSPASATVPGPTKLAVRFSAPLRSCCSRNKGILEKKKMSDSHVPRRELLRRRRTLVPDGAANSTDIVPSYVPQPVVASATHRKRRADAPLKETDPNGMASSSSSSRSTRRRTSFGEINAIQNEQAETHAQASQIEALMPGKHITGSPPSDQAINSGTHPGQRAEASLALDHANTMHKKAGSHEVFGCASGEHIAGTYKHDLFFFFHYPHNL</sequence>
<feature type="compositionally biased region" description="Polar residues" evidence="1">
    <location>
        <begin position="190"/>
        <end position="202"/>
    </location>
</feature>
<feature type="region of interest" description="Disordered" evidence="1">
    <location>
        <begin position="80"/>
        <end position="155"/>
    </location>
</feature>
<dbReference type="Proteomes" id="UP000324897">
    <property type="component" value="Unassembled WGS sequence"/>
</dbReference>
<reference evidence="2 3" key="1">
    <citation type="journal article" date="2019" name="Sci. Rep.">
        <title>A high-quality genome of Eragrostis curvula grass provides insights into Poaceae evolution and supports new strategies to enhance forage quality.</title>
        <authorList>
            <person name="Carballo J."/>
            <person name="Santos B.A.C.M."/>
            <person name="Zappacosta D."/>
            <person name="Garbus I."/>
            <person name="Selva J.P."/>
            <person name="Gallo C.A."/>
            <person name="Diaz A."/>
            <person name="Albertini E."/>
            <person name="Caccamo M."/>
            <person name="Echenique V."/>
        </authorList>
    </citation>
    <scope>NUCLEOTIDE SEQUENCE [LARGE SCALE GENOMIC DNA]</scope>
    <source>
        <strain evidence="3">cv. Victoria</strain>
        <tissue evidence="2">Leaf</tissue>
    </source>
</reference>
<feature type="compositionally biased region" description="Pro residues" evidence="1">
    <location>
        <begin position="18"/>
        <end position="33"/>
    </location>
</feature>
<feature type="compositionally biased region" description="Basic and acidic residues" evidence="1">
    <location>
        <begin position="80"/>
        <end position="91"/>
    </location>
</feature>
<gene>
    <name evidence="2" type="ORF">EJB05_56971</name>
</gene>
<feature type="region of interest" description="Disordered" evidence="1">
    <location>
        <begin position="1"/>
        <end position="55"/>
    </location>
</feature>
<dbReference type="Gramene" id="TVT97762">
    <property type="protein sequence ID" value="TVT97762"/>
    <property type="gene ID" value="EJB05_56971"/>
</dbReference>
<organism evidence="2 3">
    <name type="scientific">Eragrostis curvula</name>
    <name type="common">weeping love grass</name>
    <dbReference type="NCBI Taxonomy" id="38414"/>
    <lineage>
        <taxon>Eukaryota</taxon>
        <taxon>Viridiplantae</taxon>
        <taxon>Streptophyta</taxon>
        <taxon>Embryophyta</taxon>
        <taxon>Tracheophyta</taxon>
        <taxon>Spermatophyta</taxon>
        <taxon>Magnoliopsida</taxon>
        <taxon>Liliopsida</taxon>
        <taxon>Poales</taxon>
        <taxon>Poaceae</taxon>
        <taxon>PACMAD clade</taxon>
        <taxon>Chloridoideae</taxon>
        <taxon>Eragrostideae</taxon>
        <taxon>Eragrostidinae</taxon>
        <taxon>Eragrostis</taxon>
    </lineage>
</organism>
<name>A0A5J9SFT8_9POAL</name>
<comment type="caution">
    <text evidence="2">The sequence shown here is derived from an EMBL/GenBank/DDBJ whole genome shotgun (WGS) entry which is preliminary data.</text>
</comment>
<dbReference type="EMBL" id="RWGY01000945">
    <property type="protein sequence ID" value="TVT97762.1"/>
    <property type="molecule type" value="Genomic_DNA"/>
</dbReference>
<evidence type="ECO:0000313" key="2">
    <source>
        <dbReference type="EMBL" id="TVT97762.1"/>
    </source>
</evidence>
<evidence type="ECO:0000256" key="1">
    <source>
        <dbReference type="SAM" id="MobiDB-lite"/>
    </source>
</evidence>
<feature type="region of interest" description="Disordered" evidence="1">
    <location>
        <begin position="184"/>
        <end position="206"/>
    </location>
</feature>
<proteinExistence type="predicted"/>
<accession>A0A5J9SFT8</accession>
<dbReference type="AlphaFoldDB" id="A0A5J9SFT8"/>
<protein>
    <submittedName>
        <fullName evidence="2">Uncharacterized protein</fullName>
    </submittedName>
</protein>
<keyword evidence="3" id="KW-1185">Reference proteome</keyword>
<feature type="compositionally biased region" description="Low complexity" evidence="1">
    <location>
        <begin position="1"/>
        <end position="17"/>
    </location>
</feature>
<evidence type="ECO:0000313" key="3">
    <source>
        <dbReference type="Proteomes" id="UP000324897"/>
    </source>
</evidence>